<reference evidence="2" key="2">
    <citation type="journal article" date="2018" name="Plant J.">
        <title>The Sorghum bicolor reference genome: improved assembly, gene annotations, a transcriptome atlas, and signatures of genome organization.</title>
        <authorList>
            <person name="McCormick R.F."/>
            <person name="Truong S.K."/>
            <person name="Sreedasyam A."/>
            <person name="Jenkins J."/>
            <person name="Shu S."/>
            <person name="Sims D."/>
            <person name="Kennedy M."/>
            <person name="Amirebrahimi M."/>
            <person name="Weers B.D."/>
            <person name="McKinley B."/>
            <person name="Mattison A."/>
            <person name="Morishige D.T."/>
            <person name="Grimwood J."/>
            <person name="Schmutz J."/>
            <person name="Mullet J.E."/>
        </authorList>
    </citation>
    <scope>NUCLEOTIDE SEQUENCE [LARGE SCALE GENOMIC DNA]</scope>
    <source>
        <strain evidence="2">cv. BTx623</strain>
    </source>
</reference>
<dbReference type="EMBL" id="CM000760">
    <property type="protein sequence ID" value="KXG38734.1"/>
    <property type="molecule type" value="Genomic_DNA"/>
</dbReference>
<dbReference type="Proteomes" id="UP000000768">
    <property type="component" value="Chromosome 1"/>
</dbReference>
<proteinExistence type="predicted"/>
<sequence>MVAAWGGRIWSVVAQGGWIWPLAAQDGGIRSMAAQSENCGQLEVVVASCVGRRPGDGTTTSLSIELRQHMGRPDLTPARADPVTVATQRPDRAPVRVNSVSVALGSR</sequence>
<accession>A0A1B6QLF5</accession>
<keyword evidence="2" id="KW-1185">Reference proteome</keyword>
<dbReference type="AlphaFoldDB" id="A0A1B6QLF5"/>
<dbReference type="InParanoid" id="A0A1B6QLF5"/>
<organism evidence="1 2">
    <name type="scientific">Sorghum bicolor</name>
    <name type="common">Sorghum</name>
    <name type="synonym">Sorghum vulgare</name>
    <dbReference type="NCBI Taxonomy" id="4558"/>
    <lineage>
        <taxon>Eukaryota</taxon>
        <taxon>Viridiplantae</taxon>
        <taxon>Streptophyta</taxon>
        <taxon>Embryophyta</taxon>
        <taxon>Tracheophyta</taxon>
        <taxon>Spermatophyta</taxon>
        <taxon>Magnoliopsida</taxon>
        <taxon>Liliopsida</taxon>
        <taxon>Poales</taxon>
        <taxon>Poaceae</taxon>
        <taxon>PACMAD clade</taxon>
        <taxon>Panicoideae</taxon>
        <taxon>Andropogonodae</taxon>
        <taxon>Andropogoneae</taxon>
        <taxon>Sorghinae</taxon>
        <taxon>Sorghum</taxon>
    </lineage>
</organism>
<protein>
    <submittedName>
        <fullName evidence="1">Uncharacterized protein</fullName>
    </submittedName>
</protein>
<gene>
    <name evidence="1" type="ORF">SORBI_3001G272400</name>
</gene>
<dbReference type="eggNOG" id="ENOG502RRQK">
    <property type="taxonomic scope" value="Eukaryota"/>
</dbReference>
<evidence type="ECO:0000313" key="2">
    <source>
        <dbReference type="Proteomes" id="UP000000768"/>
    </source>
</evidence>
<name>A0A1B6QLF5_SORBI</name>
<dbReference type="Gramene" id="KXG38734">
    <property type="protein sequence ID" value="KXG38734"/>
    <property type="gene ID" value="SORBI_3001G272400"/>
</dbReference>
<reference evidence="1 2" key="1">
    <citation type="journal article" date="2009" name="Nature">
        <title>The Sorghum bicolor genome and the diversification of grasses.</title>
        <authorList>
            <person name="Paterson A.H."/>
            <person name="Bowers J.E."/>
            <person name="Bruggmann R."/>
            <person name="Dubchak I."/>
            <person name="Grimwood J."/>
            <person name="Gundlach H."/>
            <person name="Haberer G."/>
            <person name="Hellsten U."/>
            <person name="Mitros T."/>
            <person name="Poliakov A."/>
            <person name="Schmutz J."/>
            <person name="Spannagl M."/>
            <person name="Tang H."/>
            <person name="Wang X."/>
            <person name="Wicker T."/>
            <person name="Bharti A.K."/>
            <person name="Chapman J."/>
            <person name="Feltus F.A."/>
            <person name="Gowik U."/>
            <person name="Grigoriev I.V."/>
            <person name="Lyons E."/>
            <person name="Maher C.A."/>
            <person name="Martis M."/>
            <person name="Narechania A."/>
            <person name="Otillar R.P."/>
            <person name="Penning B.W."/>
            <person name="Salamov A.A."/>
            <person name="Wang Y."/>
            <person name="Zhang L."/>
            <person name="Carpita N.C."/>
            <person name="Freeling M."/>
            <person name="Gingle A.R."/>
            <person name="Hash C.T."/>
            <person name="Keller B."/>
            <person name="Klein P."/>
            <person name="Kresovich S."/>
            <person name="McCann M.C."/>
            <person name="Ming R."/>
            <person name="Peterson D.G."/>
            <person name="Mehboob-ur-Rahman"/>
            <person name="Ware D."/>
            <person name="Westhoff P."/>
            <person name="Mayer K.F."/>
            <person name="Messing J."/>
            <person name="Rokhsar D.S."/>
        </authorList>
    </citation>
    <scope>NUCLEOTIDE SEQUENCE [LARGE SCALE GENOMIC DNA]</scope>
    <source>
        <strain evidence="2">cv. BTx623</strain>
    </source>
</reference>
<evidence type="ECO:0000313" key="1">
    <source>
        <dbReference type="EMBL" id="KXG38734.1"/>
    </source>
</evidence>